<dbReference type="STRING" id="377629.TERTU_2755"/>
<accession>C5BMK3</accession>
<reference evidence="1 2" key="1">
    <citation type="journal article" date="2009" name="PLoS ONE">
        <title>The complete genome of Teredinibacter turnerae T7901: an intracellular endosymbiont of marine wood-boring bivalves (shipworms).</title>
        <authorList>
            <person name="Yang J.C."/>
            <person name="Madupu R."/>
            <person name="Durkin A.S."/>
            <person name="Ekborg N.A."/>
            <person name="Pedamallu C.S."/>
            <person name="Hostetler J.B."/>
            <person name="Radune D."/>
            <person name="Toms B.S."/>
            <person name="Henrissat B."/>
            <person name="Coutinho P.M."/>
            <person name="Schwarz S."/>
            <person name="Field L."/>
            <person name="Trindade-Silva A.E."/>
            <person name="Soares C.A.G."/>
            <person name="Elshahawi S."/>
            <person name="Hanora A."/>
            <person name="Schmidt E.W."/>
            <person name="Haygood M.G."/>
            <person name="Posfai J."/>
            <person name="Benner J."/>
            <person name="Madinger C."/>
            <person name="Nove J."/>
            <person name="Anton B."/>
            <person name="Chaudhary K."/>
            <person name="Foster J."/>
            <person name="Holman A."/>
            <person name="Kumar S."/>
            <person name="Lessard P.A."/>
            <person name="Luyten Y.A."/>
            <person name="Slatko B."/>
            <person name="Wood N."/>
            <person name="Wu B."/>
            <person name="Teplitski M."/>
            <person name="Mougous J.D."/>
            <person name="Ward N."/>
            <person name="Eisen J.A."/>
            <person name="Badger J.H."/>
            <person name="Distel D.L."/>
        </authorList>
    </citation>
    <scope>NUCLEOTIDE SEQUENCE [LARGE SCALE GENOMIC DNA]</scope>
    <source>
        <strain evidence="2">ATCC 39867 / T7901</strain>
    </source>
</reference>
<evidence type="ECO:0000313" key="1">
    <source>
        <dbReference type="EMBL" id="ACR11689.1"/>
    </source>
</evidence>
<dbReference type="Proteomes" id="UP000009080">
    <property type="component" value="Chromosome"/>
</dbReference>
<name>C5BMK3_TERTT</name>
<keyword evidence="2" id="KW-1185">Reference proteome</keyword>
<dbReference type="HOGENOM" id="CLU_3067125_0_0_6"/>
<protein>
    <submittedName>
        <fullName evidence="1">Uncharacterized protein</fullName>
    </submittedName>
</protein>
<dbReference type="KEGG" id="ttu:TERTU_2755"/>
<sequence length="53" mass="5805">MQRTPYFGAQKAKIGLTAIDLQIALSYTLSIIAVQQCDVLMYTLKGSTPGQQE</sequence>
<proteinExistence type="predicted"/>
<evidence type="ECO:0000313" key="2">
    <source>
        <dbReference type="Proteomes" id="UP000009080"/>
    </source>
</evidence>
<organism evidence="1 2">
    <name type="scientific">Teredinibacter turnerae (strain ATCC 39867 / T7901)</name>
    <dbReference type="NCBI Taxonomy" id="377629"/>
    <lineage>
        <taxon>Bacteria</taxon>
        <taxon>Pseudomonadati</taxon>
        <taxon>Pseudomonadota</taxon>
        <taxon>Gammaproteobacteria</taxon>
        <taxon>Cellvibrionales</taxon>
        <taxon>Cellvibrionaceae</taxon>
        <taxon>Teredinibacter</taxon>
    </lineage>
</organism>
<dbReference type="AlphaFoldDB" id="C5BMK3"/>
<dbReference type="EMBL" id="CP001614">
    <property type="protein sequence ID" value="ACR11689.1"/>
    <property type="molecule type" value="Genomic_DNA"/>
</dbReference>
<gene>
    <name evidence="1" type="ordered locus">TERTU_2755</name>
</gene>